<dbReference type="AlphaFoldDB" id="A0A7W6WKY5"/>
<feature type="domain" description="Ubiquinol-cytochrome c chaperone" evidence="3">
    <location>
        <begin position="44"/>
        <end position="192"/>
    </location>
</feature>
<comment type="similarity">
    <text evidence="2">Belongs to the UPF0174 family.</text>
</comment>
<reference evidence="4 5" key="1">
    <citation type="submission" date="2020-08" db="EMBL/GenBank/DDBJ databases">
        <title>Genome sequencing of Purple Non-Sulfur Bacteria from various extreme environments.</title>
        <authorList>
            <person name="Mayer M."/>
        </authorList>
    </citation>
    <scope>NUCLEOTIDE SEQUENCE [LARGE SCALE GENOMIC DNA]</scope>
    <source>
        <strain evidence="4 5">JA135</strain>
    </source>
</reference>
<evidence type="ECO:0000256" key="1">
    <source>
        <dbReference type="ARBA" id="ARBA00006407"/>
    </source>
</evidence>
<evidence type="ECO:0000259" key="3">
    <source>
        <dbReference type="Pfam" id="PF03981"/>
    </source>
</evidence>
<dbReference type="InterPro" id="IPR021150">
    <property type="entry name" value="Ubiq_cyt_c_chap"/>
</dbReference>
<dbReference type="PANTHER" id="PTHR12184">
    <property type="entry name" value="UBIQUINOL-CYTOCHROME C REDUCTASE COMPLEX ASSEMBLY FACTOR 1 FAMILY MEMBER"/>
    <property type="match status" value="1"/>
</dbReference>
<evidence type="ECO:0000313" key="4">
    <source>
        <dbReference type="EMBL" id="MBB4286846.1"/>
    </source>
</evidence>
<dbReference type="PANTHER" id="PTHR12184:SF1">
    <property type="entry name" value="UBIQUINOL-CYTOCHROME-C REDUCTASE COMPLEX ASSEMBLY FACTOR 1"/>
    <property type="match status" value="1"/>
</dbReference>
<dbReference type="RefSeq" id="WP_184436034.1">
    <property type="nucleotide sequence ID" value="NZ_JACIGI010000022.1"/>
</dbReference>
<keyword evidence="5" id="KW-1185">Reference proteome</keyword>
<dbReference type="Proteomes" id="UP000555728">
    <property type="component" value="Unassembled WGS sequence"/>
</dbReference>
<sequence>MFDTLFGARARARARDRAQARAVVESLYGEVVRRARQPALYLTWGVPDTLDGRYDMLVLHAYVLFRRLGALRREEAARTGRDEAETEAGGLSQAVFDHMLRDLDTNLREAGVSDMRIGSRMKKLTKGFYGRVGGYDTALAAGDEAALRDALDRNVFQKSTAPPEGLAALADYVHALVAASETWTWDDLSHGVIRFPELPAAAAPSAPAARNAGTAETPA</sequence>
<organism evidence="4 5">
    <name type="scientific">Roseospira goensis</name>
    <dbReference type="NCBI Taxonomy" id="391922"/>
    <lineage>
        <taxon>Bacteria</taxon>
        <taxon>Pseudomonadati</taxon>
        <taxon>Pseudomonadota</taxon>
        <taxon>Alphaproteobacteria</taxon>
        <taxon>Rhodospirillales</taxon>
        <taxon>Rhodospirillaceae</taxon>
        <taxon>Roseospira</taxon>
    </lineage>
</organism>
<gene>
    <name evidence="4" type="ORF">GGD88_002587</name>
</gene>
<name>A0A7W6WKY5_9PROT</name>
<evidence type="ECO:0000313" key="5">
    <source>
        <dbReference type="Proteomes" id="UP000555728"/>
    </source>
</evidence>
<protein>
    <submittedName>
        <fullName evidence="4">Cytochrome b pre-mRNA-processing protein 3</fullName>
    </submittedName>
</protein>
<comment type="caution">
    <text evidence="4">The sequence shown here is derived from an EMBL/GenBank/DDBJ whole genome shotgun (WGS) entry which is preliminary data.</text>
</comment>
<dbReference type="EMBL" id="JACIGI010000022">
    <property type="protein sequence ID" value="MBB4286846.1"/>
    <property type="molecule type" value="Genomic_DNA"/>
</dbReference>
<proteinExistence type="inferred from homology"/>
<accession>A0A7W6WKY5</accession>
<dbReference type="InterPro" id="IPR007129">
    <property type="entry name" value="Ubiqinol_cyt_c_chaperone_CPB3"/>
</dbReference>
<evidence type="ECO:0000256" key="2">
    <source>
        <dbReference type="ARBA" id="ARBA00006436"/>
    </source>
</evidence>
<dbReference type="Pfam" id="PF03981">
    <property type="entry name" value="Ubiq_cyt_C_chap"/>
    <property type="match status" value="1"/>
</dbReference>
<comment type="similarity">
    <text evidence="1">Belongs to the CBP3 family.</text>
</comment>